<sequence>MKDWENNALFSLKIDIDEFSVLKVSYMVKKLGYSDKVTMFYHFKKPGCDLALGEYLILGIRVIEVYVEHHTSTLDTYLKKPNKFPPKKFGKSASARNLLGWNDIRDKLGDLEPLFGLDDITLLVNVDCIVKDKGKAIKVDVCDKGKGIAIDDEIESLNDAKYEEQSSGEEESDGFVDVKNHVEEVEVNMDSFDRTDVDKISYEQNPREFNANDEIEVDMDVMDPHEFKSASDEDGKEFSTVDDVKKDIYKLSIETRRELFLKKNDKVRGIIPAIAELFLAAEHRGQQVPKVNKSAVTTKRGASASFVKASTSGSKVATQKGGNVKTAGNVNGAATGSKATAQKGKKMLQQVKKD</sequence>
<feature type="compositionally biased region" description="Polar residues" evidence="1">
    <location>
        <begin position="310"/>
        <end position="340"/>
    </location>
</feature>
<dbReference type="AlphaFoldDB" id="A0A699H3E6"/>
<protein>
    <submittedName>
        <fullName evidence="2">Uncharacterized protein</fullName>
    </submittedName>
</protein>
<organism evidence="2">
    <name type="scientific">Tanacetum cinerariifolium</name>
    <name type="common">Dalmatian daisy</name>
    <name type="synonym">Chrysanthemum cinerariifolium</name>
    <dbReference type="NCBI Taxonomy" id="118510"/>
    <lineage>
        <taxon>Eukaryota</taxon>
        <taxon>Viridiplantae</taxon>
        <taxon>Streptophyta</taxon>
        <taxon>Embryophyta</taxon>
        <taxon>Tracheophyta</taxon>
        <taxon>Spermatophyta</taxon>
        <taxon>Magnoliopsida</taxon>
        <taxon>eudicotyledons</taxon>
        <taxon>Gunneridae</taxon>
        <taxon>Pentapetalae</taxon>
        <taxon>asterids</taxon>
        <taxon>campanulids</taxon>
        <taxon>Asterales</taxon>
        <taxon>Asteraceae</taxon>
        <taxon>Asteroideae</taxon>
        <taxon>Anthemideae</taxon>
        <taxon>Anthemidinae</taxon>
        <taxon>Tanacetum</taxon>
    </lineage>
</organism>
<dbReference type="EMBL" id="BKCJ010098694">
    <property type="protein sequence ID" value="GEX27052.1"/>
    <property type="molecule type" value="Genomic_DNA"/>
</dbReference>
<evidence type="ECO:0000313" key="2">
    <source>
        <dbReference type="EMBL" id="GEX27052.1"/>
    </source>
</evidence>
<comment type="caution">
    <text evidence="2">The sequence shown here is derived from an EMBL/GenBank/DDBJ whole genome shotgun (WGS) entry which is preliminary data.</text>
</comment>
<feature type="region of interest" description="Disordered" evidence="1">
    <location>
        <begin position="310"/>
        <end position="354"/>
    </location>
</feature>
<gene>
    <name evidence="2" type="ORF">Tci_299027</name>
</gene>
<proteinExistence type="predicted"/>
<reference evidence="2" key="1">
    <citation type="journal article" date="2019" name="Sci. Rep.">
        <title>Draft genome of Tanacetum cinerariifolium, the natural source of mosquito coil.</title>
        <authorList>
            <person name="Yamashiro T."/>
            <person name="Shiraishi A."/>
            <person name="Satake H."/>
            <person name="Nakayama K."/>
        </authorList>
    </citation>
    <scope>NUCLEOTIDE SEQUENCE</scope>
</reference>
<evidence type="ECO:0000256" key="1">
    <source>
        <dbReference type="SAM" id="MobiDB-lite"/>
    </source>
</evidence>
<accession>A0A699H3E6</accession>
<name>A0A699H3E6_TANCI</name>